<dbReference type="AlphaFoldDB" id="A0A420I7V2"/>
<comment type="caution">
    <text evidence="1">The sequence shown here is derived from an EMBL/GenBank/DDBJ whole genome shotgun (WGS) entry which is preliminary data.</text>
</comment>
<organism evidence="1 2">
    <name type="scientific">Golovinomyces cichoracearum</name>
    <dbReference type="NCBI Taxonomy" id="62708"/>
    <lineage>
        <taxon>Eukaryota</taxon>
        <taxon>Fungi</taxon>
        <taxon>Dikarya</taxon>
        <taxon>Ascomycota</taxon>
        <taxon>Pezizomycotina</taxon>
        <taxon>Leotiomycetes</taxon>
        <taxon>Erysiphales</taxon>
        <taxon>Erysiphaceae</taxon>
        <taxon>Golovinomyces</taxon>
    </lineage>
</organism>
<proteinExistence type="predicted"/>
<gene>
    <name evidence="1" type="ORF">GcC1_116019</name>
</gene>
<sequence>MVLTTFLGHQTTTAFKQPFDAYGVTHRGFFCNGYEFMNPDIYAQANFACMGGKLNHTITNHEKVMRHLQDSVQYITEKVRDASSTGSLYLAPLFRKDVKVMQDTFIDQNKDVGPDRLVLNENCDIVTAITYKHFPHERNPFSGLEIYNCNKL</sequence>
<dbReference type="OrthoDB" id="10654381at2759"/>
<protein>
    <submittedName>
        <fullName evidence="1">Uncharacterized protein</fullName>
    </submittedName>
</protein>
<accession>A0A420I7V2</accession>
<dbReference type="EMBL" id="MCBR01011680">
    <property type="protein sequence ID" value="RKF65728.1"/>
    <property type="molecule type" value="Genomic_DNA"/>
</dbReference>
<name>A0A420I7V2_9PEZI</name>
<evidence type="ECO:0000313" key="1">
    <source>
        <dbReference type="EMBL" id="RKF65728.1"/>
    </source>
</evidence>
<reference evidence="1 2" key="1">
    <citation type="journal article" date="2018" name="BMC Genomics">
        <title>Comparative genome analyses reveal sequence features reflecting distinct modes of host-adaptation between dicot and monocot powdery mildew.</title>
        <authorList>
            <person name="Wu Y."/>
            <person name="Ma X."/>
            <person name="Pan Z."/>
            <person name="Kale S.D."/>
            <person name="Song Y."/>
            <person name="King H."/>
            <person name="Zhang Q."/>
            <person name="Presley C."/>
            <person name="Deng X."/>
            <person name="Wei C.I."/>
            <person name="Xiao S."/>
        </authorList>
    </citation>
    <scope>NUCLEOTIDE SEQUENCE [LARGE SCALE GENOMIC DNA]</scope>
    <source>
        <strain evidence="1">UCSC1</strain>
    </source>
</reference>
<evidence type="ECO:0000313" key="2">
    <source>
        <dbReference type="Proteomes" id="UP000285405"/>
    </source>
</evidence>
<dbReference type="Proteomes" id="UP000285405">
    <property type="component" value="Unassembled WGS sequence"/>
</dbReference>